<feature type="domain" description="Nose resistant-to-fluoxetine protein N-terminal" evidence="4">
    <location>
        <begin position="149"/>
        <end position="301"/>
    </location>
</feature>
<keyword evidence="2" id="KW-0472">Membrane</keyword>
<feature type="transmembrane region" description="Helical" evidence="2">
    <location>
        <begin position="637"/>
        <end position="660"/>
    </location>
</feature>
<evidence type="ECO:0000256" key="1">
    <source>
        <dbReference type="SAM" id="MobiDB-lite"/>
    </source>
</evidence>
<accession>A0AAV6U3N3</accession>
<evidence type="ECO:0000256" key="2">
    <source>
        <dbReference type="SAM" id="Phobius"/>
    </source>
</evidence>
<protein>
    <recommendedName>
        <fullName evidence="4">Nose resistant-to-fluoxetine protein N-terminal domain-containing protein</fullName>
    </recommendedName>
</protein>
<feature type="signal peptide" evidence="3">
    <location>
        <begin position="1"/>
        <end position="23"/>
    </location>
</feature>
<dbReference type="AlphaFoldDB" id="A0AAV6U3N3"/>
<gene>
    <name evidence="5" type="ORF">JTE90_016515</name>
</gene>
<dbReference type="EMBL" id="JAFNEN010000664">
    <property type="protein sequence ID" value="KAG8178845.1"/>
    <property type="molecule type" value="Genomic_DNA"/>
</dbReference>
<evidence type="ECO:0000313" key="5">
    <source>
        <dbReference type="EMBL" id="KAG8178845.1"/>
    </source>
</evidence>
<dbReference type="Pfam" id="PF20146">
    <property type="entry name" value="NRF"/>
    <property type="match status" value="1"/>
</dbReference>
<keyword evidence="2" id="KW-0812">Transmembrane</keyword>
<feature type="transmembrane region" description="Helical" evidence="2">
    <location>
        <begin position="420"/>
        <end position="447"/>
    </location>
</feature>
<evidence type="ECO:0000259" key="4">
    <source>
        <dbReference type="SMART" id="SM00703"/>
    </source>
</evidence>
<feature type="transmembrane region" description="Helical" evidence="2">
    <location>
        <begin position="713"/>
        <end position="732"/>
    </location>
</feature>
<organism evidence="5 6">
    <name type="scientific">Oedothorax gibbosus</name>
    <dbReference type="NCBI Taxonomy" id="931172"/>
    <lineage>
        <taxon>Eukaryota</taxon>
        <taxon>Metazoa</taxon>
        <taxon>Ecdysozoa</taxon>
        <taxon>Arthropoda</taxon>
        <taxon>Chelicerata</taxon>
        <taxon>Arachnida</taxon>
        <taxon>Araneae</taxon>
        <taxon>Araneomorphae</taxon>
        <taxon>Entelegynae</taxon>
        <taxon>Araneoidea</taxon>
        <taxon>Linyphiidae</taxon>
        <taxon>Erigoninae</taxon>
        <taxon>Oedothorax</taxon>
    </lineage>
</organism>
<dbReference type="PANTHER" id="PTHR11161:SF0">
    <property type="entry name" value="O-ACYLTRANSFERASE LIKE PROTEIN"/>
    <property type="match status" value="1"/>
</dbReference>
<name>A0AAV6U3N3_9ARAC</name>
<dbReference type="Pfam" id="PF01757">
    <property type="entry name" value="Acyl_transf_3"/>
    <property type="match status" value="1"/>
</dbReference>
<feature type="transmembrane region" description="Helical" evidence="2">
    <location>
        <begin position="744"/>
        <end position="768"/>
    </location>
</feature>
<proteinExistence type="predicted"/>
<dbReference type="InterPro" id="IPR006621">
    <property type="entry name" value="Nose-resist-to-fluoxetine_N"/>
</dbReference>
<feature type="transmembrane region" description="Helical" evidence="2">
    <location>
        <begin position="468"/>
        <end position="488"/>
    </location>
</feature>
<evidence type="ECO:0000256" key="3">
    <source>
        <dbReference type="SAM" id="SignalP"/>
    </source>
</evidence>
<feature type="transmembrane region" description="Helical" evidence="2">
    <location>
        <begin position="530"/>
        <end position="552"/>
    </location>
</feature>
<feature type="chain" id="PRO_5043708968" description="Nose resistant-to-fluoxetine protein N-terminal domain-containing protein" evidence="3">
    <location>
        <begin position="24"/>
        <end position="879"/>
    </location>
</feature>
<sequence length="879" mass="98990">MMVIRIDRLCIFLVVFCLRESSCSSPSSDTALGDLESITPTDIPGLLEYLSSTVIPRDLESSLSTDVPGDVESLSSTILGDLGSPSPTVVPRDPKSFASGDPEYDAQVEEAVKSFETSFKKLRKIMSQAIKMAMPYFMDTATSGELGLSPGCQQSLFKWIADLRVMKPYALRMADASAKVVDGILTGTLSGFGSFDQCVETIISKEKDIRGQYCTIQAWPKLPPKPRFYAINRRLDAFKRFENDTGPLGEFTKYLQLFYMFPFRVGVCVPSTCSKEDLFNITQIVSKKFFAANITVSRCEVKQEEIIIENYQIPFLCVLGILTLLVICGTTTDILLKRSEKDEKVPKKERGYSTKCILSFSIISNWKMLMNTDAGADDLVVLHGVRFFSMCWIIFGHTYFHLNFNVLKYLQITIELTSQFVFNSITNATLLVDNFFFLSGLLFIYIGMDIVQKTGNIPNPLYFAIHRIWRFLPIQMFFVGVSTLLPLMGDGPMWHENIDPIVNGCRNDWWANFIFINNLYRSSDQGCLSYSWYLASDMQVYLLCIPIVILIMKKPKLGLAVNCVVMVLSVIGVAIQNYIRDLPPALLFTRADVEQRNALMLETYYPPLHHLGPHNLGILVGYYLRMKKSPKNMHWSLKTLCWIGAFTLTTASLFGVHPWNVGGSDTGKVATVLYASLSRMSWTIGLAWIVIACSTGCGGFLGSILSWKPFIPFSRLTFMTYMIHPLIQHVFYSTLREGIQARNALAIFIFMGYTVSSYFFAFFACFLLEAPFVNLGKVAFQIEEAIRTRKLTMGTLCSGKKEEPQETRNHRNGVDNESFDHHVPIENGAPNSMVASNISNGAPNGQFYSRYSHPQLSRHGKRTSDYEPATNGRDFICRL</sequence>
<reference evidence="5 6" key="1">
    <citation type="journal article" date="2022" name="Nat. Ecol. Evol.">
        <title>A masculinizing supergene underlies an exaggerated male reproductive morph in a spider.</title>
        <authorList>
            <person name="Hendrickx F."/>
            <person name="De Corte Z."/>
            <person name="Sonet G."/>
            <person name="Van Belleghem S.M."/>
            <person name="Kostlbacher S."/>
            <person name="Vangestel C."/>
        </authorList>
    </citation>
    <scope>NUCLEOTIDE SEQUENCE [LARGE SCALE GENOMIC DNA]</scope>
    <source>
        <strain evidence="5">W744_W776</strain>
    </source>
</reference>
<feature type="region of interest" description="Disordered" evidence="1">
    <location>
        <begin position="799"/>
        <end position="820"/>
    </location>
</feature>
<feature type="transmembrane region" description="Helical" evidence="2">
    <location>
        <begin position="559"/>
        <end position="579"/>
    </location>
</feature>
<dbReference type="Proteomes" id="UP000827092">
    <property type="component" value="Unassembled WGS sequence"/>
</dbReference>
<feature type="transmembrane region" description="Helical" evidence="2">
    <location>
        <begin position="313"/>
        <end position="336"/>
    </location>
</feature>
<dbReference type="InterPro" id="IPR002656">
    <property type="entry name" value="Acyl_transf_3_dom"/>
</dbReference>
<comment type="caution">
    <text evidence="5">The sequence shown here is derived from an EMBL/GenBank/DDBJ whole genome shotgun (WGS) entry which is preliminary data.</text>
</comment>
<dbReference type="GO" id="GO:0016747">
    <property type="term" value="F:acyltransferase activity, transferring groups other than amino-acyl groups"/>
    <property type="evidence" value="ECO:0007669"/>
    <property type="project" value="InterPro"/>
</dbReference>
<feature type="transmembrane region" description="Helical" evidence="2">
    <location>
        <begin position="680"/>
        <end position="701"/>
    </location>
</feature>
<dbReference type="InterPro" id="IPR052728">
    <property type="entry name" value="O2_lipid_transport_reg"/>
</dbReference>
<keyword evidence="2" id="KW-1133">Transmembrane helix</keyword>
<keyword evidence="3" id="KW-0732">Signal</keyword>
<dbReference type="PANTHER" id="PTHR11161">
    <property type="entry name" value="O-ACYLTRANSFERASE"/>
    <property type="match status" value="1"/>
</dbReference>
<feature type="region of interest" description="Disordered" evidence="1">
    <location>
        <begin position="849"/>
        <end position="870"/>
    </location>
</feature>
<evidence type="ECO:0000313" key="6">
    <source>
        <dbReference type="Proteomes" id="UP000827092"/>
    </source>
</evidence>
<keyword evidence="6" id="KW-1185">Reference proteome</keyword>
<dbReference type="SMART" id="SM00703">
    <property type="entry name" value="NRF"/>
    <property type="match status" value="1"/>
</dbReference>
<feature type="transmembrane region" description="Helical" evidence="2">
    <location>
        <begin position="379"/>
        <end position="400"/>
    </location>
</feature>